<name>S8EHL1_FOMSC</name>
<dbReference type="Pfam" id="PF20151">
    <property type="entry name" value="DUF6533"/>
    <property type="match status" value="1"/>
</dbReference>
<feature type="transmembrane region" description="Helical" evidence="1">
    <location>
        <begin position="79"/>
        <end position="98"/>
    </location>
</feature>
<evidence type="ECO:0000313" key="4">
    <source>
        <dbReference type="Proteomes" id="UP000015241"/>
    </source>
</evidence>
<dbReference type="InParanoid" id="S8EHL1"/>
<dbReference type="OrthoDB" id="2745134at2759"/>
<dbReference type="HOGENOM" id="CLU_053360_3_0_1"/>
<feature type="transmembrane region" description="Helical" evidence="1">
    <location>
        <begin position="55"/>
        <end position="73"/>
    </location>
</feature>
<proteinExistence type="predicted"/>
<accession>S8EHL1</accession>
<organism evidence="3 4">
    <name type="scientific">Fomitopsis schrenkii</name>
    <name type="common">Brown rot fungus</name>
    <dbReference type="NCBI Taxonomy" id="2126942"/>
    <lineage>
        <taxon>Eukaryota</taxon>
        <taxon>Fungi</taxon>
        <taxon>Dikarya</taxon>
        <taxon>Basidiomycota</taxon>
        <taxon>Agaricomycotina</taxon>
        <taxon>Agaricomycetes</taxon>
        <taxon>Polyporales</taxon>
        <taxon>Fomitopsis</taxon>
    </lineage>
</organism>
<feature type="non-terminal residue" evidence="3">
    <location>
        <position position="1"/>
    </location>
</feature>
<evidence type="ECO:0000259" key="2">
    <source>
        <dbReference type="Pfam" id="PF20151"/>
    </source>
</evidence>
<dbReference type="AlphaFoldDB" id="S8EHL1"/>
<feature type="transmembrane region" description="Helical" evidence="1">
    <location>
        <begin position="110"/>
        <end position="130"/>
    </location>
</feature>
<evidence type="ECO:0000256" key="1">
    <source>
        <dbReference type="SAM" id="Phobius"/>
    </source>
</evidence>
<keyword evidence="1" id="KW-1133">Transmembrane helix</keyword>
<feature type="non-terminal residue" evidence="3">
    <location>
        <position position="240"/>
    </location>
</feature>
<keyword evidence="4" id="KW-1185">Reference proteome</keyword>
<dbReference type="Proteomes" id="UP000015241">
    <property type="component" value="Unassembled WGS sequence"/>
</dbReference>
<keyword evidence="1" id="KW-0472">Membrane</keyword>
<keyword evidence="1" id="KW-0812">Transmembrane</keyword>
<evidence type="ECO:0000313" key="3">
    <source>
        <dbReference type="EMBL" id="EPT04672.1"/>
    </source>
</evidence>
<feature type="domain" description="DUF6533" evidence="2">
    <location>
        <begin position="15"/>
        <end position="58"/>
    </location>
</feature>
<sequence>MDLVTLYQQNFQSNCAQAAIVAVVAYEYAITLQNEVNLIWGGKTTSSTIFRLNRLIMIGLVVAYVLDMFTWTTNMSCRVVSVLYVVLELLTYLEWAVVSALRVYVMYSQFWLPATATLMFALVPVAFNIFTCSQTTYLAIEIMPGMTVCDSMPRYSGIIGRRAVIISRTFAITSDLVVVSVTLWRTLDHACGLVRSRERKTLPDVLLRDGTIYFIVLLCLNCLQVIVDNVAAVDICAIFI</sequence>
<dbReference type="InterPro" id="IPR045340">
    <property type="entry name" value="DUF6533"/>
</dbReference>
<dbReference type="EMBL" id="KE504126">
    <property type="protein sequence ID" value="EPT04672.1"/>
    <property type="molecule type" value="Genomic_DNA"/>
</dbReference>
<reference evidence="3 4" key="1">
    <citation type="journal article" date="2012" name="Science">
        <title>The Paleozoic origin of enzymatic lignin decomposition reconstructed from 31 fungal genomes.</title>
        <authorList>
            <person name="Floudas D."/>
            <person name="Binder M."/>
            <person name="Riley R."/>
            <person name="Barry K."/>
            <person name="Blanchette R.A."/>
            <person name="Henrissat B."/>
            <person name="Martinez A.T."/>
            <person name="Otillar R."/>
            <person name="Spatafora J.W."/>
            <person name="Yadav J.S."/>
            <person name="Aerts A."/>
            <person name="Benoit I."/>
            <person name="Boyd A."/>
            <person name="Carlson A."/>
            <person name="Copeland A."/>
            <person name="Coutinho P.M."/>
            <person name="de Vries R.P."/>
            <person name="Ferreira P."/>
            <person name="Findley K."/>
            <person name="Foster B."/>
            <person name="Gaskell J."/>
            <person name="Glotzer D."/>
            <person name="Gorecki P."/>
            <person name="Heitman J."/>
            <person name="Hesse C."/>
            <person name="Hori C."/>
            <person name="Igarashi K."/>
            <person name="Jurgens J.A."/>
            <person name="Kallen N."/>
            <person name="Kersten P."/>
            <person name="Kohler A."/>
            <person name="Kuees U."/>
            <person name="Kumar T.K.A."/>
            <person name="Kuo A."/>
            <person name="LaButti K."/>
            <person name="Larrondo L.F."/>
            <person name="Lindquist E."/>
            <person name="Ling A."/>
            <person name="Lombard V."/>
            <person name="Lucas S."/>
            <person name="Lundell T."/>
            <person name="Martin R."/>
            <person name="McLaughlin D.J."/>
            <person name="Morgenstern I."/>
            <person name="Morin E."/>
            <person name="Murat C."/>
            <person name="Nagy L.G."/>
            <person name="Nolan M."/>
            <person name="Ohm R.A."/>
            <person name="Patyshakuliyeva A."/>
            <person name="Rokas A."/>
            <person name="Ruiz-Duenas F.J."/>
            <person name="Sabat G."/>
            <person name="Salamov A."/>
            <person name="Samejima M."/>
            <person name="Schmutz J."/>
            <person name="Slot J.C."/>
            <person name="St John F."/>
            <person name="Stenlid J."/>
            <person name="Sun H."/>
            <person name="Sun S."/>
            <person name="Syed K."/>
            <person name="Tsang A."/>
            <person name="Wiebenga A."/>
            <person name="Young D."/>
            <person name="Pisabarro A."/>
            <person name="Eastwood D.C."/>
            <person name="Martin F."/>
            <person name="Cullen D."/>
            <person name="Grigoriev I.V."/>
            <person name="Hibbett D.S."/>
        </authorList>
    </citation>
    <scope>NUCLEOTIDE SEQUENCE</scope>
    <source>
        <strain evidence="4">FP-58527</strain>
    </source>
</reference>
<protein>
    <recommendedName>
        <fullName evidence="2">DUF6533 domain-containing protein</fullName>
    </recommendedName>
</protein>
<gene>
    <name evidence="3" type="ORF">FOMPIDRAFT_1156976</name>
</gene>